<dbReference type="EMBL" id="LS483447">
    <property type="protein sequence ID" value="SQH72369.1"/>
    <property type="molecule type" value="Genomic_DNA"/>
</dbReference>
<keyword evidence="3" id="KW-1185">Reference proteome</keyword>
<dbReference type="PROSITE" id="PS51257">
    <property type="entry name" value="PROKAR_LIPOPROTEIN"/>
    <property type="match status" value="1"/>
</dbReference>
<name>A0A2X4PUY8_9PORP</name>
<organism evidence="2 3">
    <name type="scientific">Porphyromonas crevioricanis</name>
    <dbReference type="NCBI Taxonomy" id="393921"/>
    <lineage>
        <taxon>Bacteria</taxon>
        <taxon>Pseudomonadati</taxon>
        <taxon>Bacteroidota</taxon>
        <taxon>Bacteroidia</taxon>
        <taxon>Bacteroidales</taxon>
        <taxon>Porphyromonadaceae</taxon>
        <taxon>Porphyromonas</taxon>
    </lineage>
</organism>
<feature type="signal peptide" evidence="1">
    <location>
        <begin position="1"/>
        <end position="19"/>
    </location>
</feature>
<dbReference type="Proteomes" id="UP000249300">
    <property type="component" value="Chromosome 1"/>
</dbReference>
<dbReference type="AlphaFoldDB" id="A0A2X4PUY8"/>
<feature type="chain" id="PRO_5016090161" description="Lipoprotein" evidence="1">
    <location>
        <begin position="20"/>
        <end position="176"/>
    </location>
</feature>
<dbReference type="KEGG" id="pcre:NCTC12858_00183"/>
<gene>
    <name evidence="2" type="ORF">NCTC12858_00183</name>
</gene>
<protein>
    <recommendedName>
        <fullName evidence="4">Lipoprotein</fullName>
    </recommendedName>
</protein>
<evidence type="ECO:0000256" key="1">
    <source>
        <dbReference type="SAM" id="SignalP"/>
    </source>
</evidence>
<proteinExistence type="predicted"/>
<dbReference type="RefSeq" id="WP_023940544.1">
    <property type="nucleotide sequence ID" value="NZ_LS483447.1"/>
</dbReference>
<evidence type="ECO:0000313" key="2">
    <source>
        <dbReference type="EMBL" id="SQH72369.1"/>
    </source>
</evidence>
<reference evidence="2 3" key="1">
    <citation type="submission" date="2018-06" db="EMBL/GenBank/DDBJ databases">
        <authorList>
            <consortium name="Pathogen Informatics"/>
            <person name="Doyle S."/>
        </authorList>
    </citation>
    <scope>NUCLEOTIDE SEQUENCE [LARGE SCALE GENOMIC DNA]</scope>
    <source>
        <strain evidence="2 3">NCTC12858</strain>
    </source>
</reference>
<keyword evidence="1" id="KW-0732">Signal</keyword>
<accession>A0A2X4PUY8</accession>
<evidence type="ECO:0008006" key="4">
    <source>
        <dbReference type="Google" id="ProtNLM"/>
    </source>
</evidence>
<sequence length="176" mass="20308">MKKLLITMIALVGLLTAFSGCKKNPQKQAELLVKKRLEVSLHDFSSYESVQFGTLDSTFSQVKDLEEYQTSLSLAEKLKEKGFEKGEDAKLYSKFGLYQEQARYATEAMLLLDSAMFHIRRCEELDSLFTPEFIGWQITHSFRAKNASGNKIITHRIFYFDKDLTRIVKDEDNSEK</sequence>
<evidence type="ECO:0000313" key="3">
    <source>
        <dbReference type="Proteomes" id="UP000249300"/>
    </source>
</evidence>